<dbReference type="Pfam" id="PF00069">
    <property type="entry name" value="Pkinase"/>
    <property type="match status" value="1"/>
</dbReference>
<dbReference type="InterPro" id="IPR011009">
    <property type="entry name" value="Kinase-like_dom_sf"/>
</dbReference>
<protein>
    <recommendedName>
        <fullName evidence="1">non-specific serine/threonine protein kinase</fullName>
        <ecNumber evidence="1">2.7.11.1</ecNumber>
    </recommendedName>
</protein>
<evidence type="ECO:0000313" key="8">
    <source>
        <dbReference type="Proteomes" id="UP000037035"/>
    </source>
</evidence>
<dbReference type="InterPro" id="IPR017441">
    <property type="entry name" value="Protein_kinase_ATP_BS"/>
</dbReference>
<dbReference type="STRING" id="27349.A0A0L6VPG7"/>
<sequence length="282" mass="32485">MYRFVQRIGNGAFGEIYLGVDLKTNQEVAIKVEPVDTKEPQLRNEAKIYSILKGAVGFASMKWVGIGSRYTALVIDLLGCSLDRQLSARGRFSLKTVLMLADQMLMRLEQLHSAGFVHRDIKPGNFVMGRGQRSHMVHLIDFGLSCRFRCDDYQHIPYVEGQPLVGTACYSSICTHLGIQQTRRDDLEALGYMLISFLTGSLPWLGIRADTKLEKNHIMAERKIRTPLDTLCKGLPDEFLLFLTYTRALKYKDRPDYDHIRKMFRALFHRKGYRMDMMFDWS</sequence>
<dbReference type="InterPro" id="IPR000719">
    <property type="entry name" value="Prot_kinase_dom"/>
</dbReference>
<keyword evidence="5" id="KW-0723">Serine/threonine-protein kinase</keyword>
<keyword evidence="3 4" id="KW-0067">ATP-binding</keyword>
<dbReference type="GO" id="GO:0005524">
    <property type="term" value="F:ATP binding"/>
    <property type="evidence" value="ECO:0007669"/>
    <property type="project" value="UniProtKB-UniRule"/>
</dbReference>
<dbReference type="PROSITE" id="PS00107">
    <property type="entry name" value="PROTEIN_KINASE_ATP"/>
    <property type="match status" value="1"/>
</dbReference>
<dbReference type="CDD" id="cd14016">
    <property type="entry name" value="STKc_CK1"/>
    <property type="match status" value="1"/>
</dbReference>
<dbReference type="EMBL" id="LAVV01003555">
    <property type="protein sequence ID" value="KNZ62050.1"/>
    <property type="molecule type" value="Genomic_DNA"/>
</dbReference>
<evidence type="ECO:0000256" key="1">
    <source>
        <dbReference type="ARBA" id="ARBA00012513"/>
    </source>
</evidence>
<keyword evidence="8" id="KW-1185">Reference proteome</keyword>
<dbReference type="EC" id="2.7.11.1" evidence="1"/>
<dbReference type="OrthoDB" id="5800476at2759"/>
<evidence type="ECO:0000256" key="4">
    <source>
        <dbReference type="PROSITE-ProRule" id="PRU10141"/>
    </source>
</evidence>
<dbReference type="PROSITE" id="PS50011">
    <property type="entry name" value="PROTEIN_KINASE_DOM"/>
    <property type="match status" value="1"/>
</dbReference>
<feature type="domain" description="Protein kinase" evidence="6">
    <location>
        <begin position="2"/>
        <end position="268"/>
    </location>
</feature>
<evidence type="ECO:0000256" key="2">
    <source>
        <dbReference type="ARBA" id="ARBA00022741"/>
    </source>
</evidence>
<gene>
    <name evidence="7" type="ORF">VP01_131g6</name>
</gene>
<dbReference type="SUPFAM" id="SSF56112">
    <property type="entry name" value="Protein kinase-like (PK-like)"/>
    <property type="match status" value="1"/>
</dbReference>
<dbReference type="SMART" id="SM00220">
    <property type="entry name" value="S_TKc"/>
    <property type="match status" value="1"/>
</dbReference>
<dbReference type="PANTHER" id="PTHR11909">
    <property type="entry name" value="CASEIN KINASE-RELATED"/>
    <property type="match status" value="1"/>
</dbReference>
<reference evidence="7 8" key="1">
    <citation type="submission" date="2015-08" db="EMBL/GenBank/DDBJ databases">
        <title>Next Generation Sequencing and Analysis of the Genome of Puccinia sorghi L Schw, the Causal Agent of Maize Common Rust.</title>
        <authorList>
            <person name="Rochi L."/>
            <person name="Burguener G."/>
            <person name="Darino M."/>
            <person name="Turjanski A."/>
            <person name="Kreff E."/>
            <person name="Dieguez M.J."/>
            <person name="Sacco F."/>
        </authorList>
    </citation>
    <scope>NUCLEOTIDE SEQUENCE [LARGE SCALE GENOMIC DNA]</scope>
    <source>
        <strain evidence="7 8">RO10H11247</strain>
    </source>
</reference>
<dbReference type="PROSITE" id="PS00108">
    <property type="entry name" value="PROTEIN_KINASE_ST"/>
    <property type="match status" value="1"/>
</dbReference>
<dbReference type="VEuPathDB" id="FungiDB:VP01_131g6"/>
<comment type="caution">
    <text evidence="7">The sequence shown here is derived from an EMBL/GenBank/DDBJ whole genome shotgun (WGS) entry which is preliminary data.</text>
</comment>
<dbReference type="Gene3D" id="1.10.510.10">
    <property type="entry name" value="Transferase(Phosphotransferase) domain 1"/>
    <property type="match status" value="1"/>
</dbReference>
<organism evidence="7 8">
    <name type="scientific">Puccinia sorghi</name>
    <dbReference type="NCBI Taxonomy" id="27349"/>
    <lineage>
        <taxon>Eukaryota</taxon>
        <taxon>Fungi</taxon>
        <taxon>Dikarya</taxon>
        <taxon>Basidiomycota</taxon>
        <taxon>Pucciniomycotina</taxon>
        <taxon>Pucciniomycetes</taxon>
        <taxon>Pucciniales</taxon>
        <taxon>Pucciniaceae</taxon>
        <taxon>Puccinia</taxon>
    </lineage>
</organism>
<evidence type="ECO:0000256" key="5">
    <source>
        <dbReference type="RuleBase" id="RU000304"/>
    </source>
</evidence>
<evidence type="ECO:0000259" key="6">
    <source>
        <dbReference type="PROSITE" id="PS50011"/>
    </source>
</evidence>
<keyword evidence="7" id="KW-0808">Transferase</keyword>
<dbReference type="InterPro" id="IPR050235">
    <property type="entry name" value="CK1_Ser-Thr_kinase"/>
</dbReference>
<dbReference type="AlphaFoldDB" id="A0A0L6VPG7"/>
<keyword evidence="7" id="KW-0418">Kinase</keyword>
<feature type="binding site" evidence="4">
    <location>
        <position position="31"/>
    </location>
    <ligand>
        <name>ATP</name>
        <dbReference type="ChEBI" id="CHEBI:30616"/>
    </ligand>
</feature>
<dbReference type="GO" id="GO:0004674">
    <property type="term" value="F:protein serine/threonine kinase activity"/>
    <property type="evidence" value="ECO:0007669"/>
    <property type="project" value="UniProtKB-KW"/>
</dbReference>
<accession>A0A0L6VPG7</accession>
<name>A0A0L6VPG7_9BASI</name>
<comment type="similarity">
    <text evidence="5">Belongs to the protein kinase superfamily.</text>
</comment>
<evidence type="ECO:0000256" key="3">
    <source>
        <dbReference type="ARBA" id="ARBA00022840"/>
    </source>
</evidence>
<keyword evidence="2 4" id="KW-0547">Nucleotide-binding</keyword>
<dbReference type="InterPro" id="IPR008271">
    <property type="entry name" value="Ser/Thr_kinase_AS"/>
</dbReference>
<dbReference type="Proteomes" id="UP000037035">
    <property type="component" value="Unassembled WGS sequence"/>
</dbReference>
<evidence type="ECO:0000313" key="7">
    <source>
        <dbReference type="EMBL" id="KNZ62050.1"/>
    </source>
</evidence>
<proteinExistence type="inferred from homology"/>